<name>K6YSN8_9ALTE</name>
<dbReference type="InterPro" id="IPR002744">
    <property type="entry name" value="MIP18-like"/>
</dbReference>
<dbReference type="PANTHER" id="PTHR42831:SF1">
    <property type="entry name" value="FE-S PROTEIN MATURATION AUXILIARY FACTOR YITW"/>
    <property type="match status" value="1"/>
</dbReference>
<dbReference type="OrthoDB" id="9805360at2"/>
<keyword evidence="3" id="KW-1185">Reference proteome</keyword>
<feature type="domain" description="MIP18 family-like" evidence="1">
    <location>
        <begin position="80"/>
        <end position="150"/>
    </location>
</feature>
<comment type="caution">
    <text evidence="2">The sequence shown here is derived from an EMBL/GenBank/DDBJ whole genome shotgun (WGS) entry which is preliminary data.</text>
</comment>
<dbReference type="STRING" id="1121922.GCA_000428905_02575"/>
<evidence type="ECO:0000313" key="3">
    <source>
        <dbReference type="Proteomes" id="UP000006251"/>
    </source>
</evidence>
<dbReference type="InterPro" id="IPR052339">
    <property type="entry name" value="Fe-S_Maturation_MIP18"/>
</dbReference>
<dbReference type="SUPFAM" id="SSF117916">
    <property type="entry name" value="Fe-S cluster assembly (FSCA) domain-like"/>
    <property type="match status" value="1"/>
</dbReference>
<dbReference type="NCBIfam" id="TIGR03406">
    <property type="entry name" value="FeS_long_SufT"/>
    <property type="match status" value="1"/>
</dbReference>
<dbReference type="InterPro" id="IPR017776">
    <property type="entry name" value="FeS_assembly_SufT_put"/>
</dbReference>
<dbReference type="InterPro" id="IPR034904">
    <property type="entry name" value="FSCA_dom_sf"/>
</dbReference>
<evidence type="ECO:0000313" key="2">
    <source>
        <dbReference type="EMBL" id="GAC26986.1"/>
    </source>
</evidence>
<dbReference type="Proteomes" id="UP000006251">
    <property type="component" value="Unassembled WGS sequence"/>
</dbReference>
<dbReference type="RefSeq" id="WP_006008094.1">
    <property type="nucleotide sequence ID" value="NZ_AUAV01000013.1"/>
</dbReference>
<sequence length="174" mass="18753">MENKIIVVNRECPALLVPDGISITIKKDTFVTLTQSLGGAYTVLVNGNMARVDGTDADALGFEPIVLEFDNSGDETVVESNVWKALSAVYDPELPVSIVDLGLIYDCKIEGSTVVISMTLTAPGCGMGPVLVEDVKYKVGLVPDVDNVKVNLVLEPAWSREMMTEEAQLEMGLF</sequence>
<dbReference type="AlphaFoldDB" id="K6YSN8"/>
<gene>
    <name evidence="2" type="ORF">GPAL_0105</name>
</gene>
<accession>K6YSN8</accession>
<protein>
    <recommendedName>
        <fullName evidence="1">MIP18 family-like domain-containing protein</fullName>
    </recommendedName>
</protein>
<evidence type="ECO:0000259" key="1">
    <source>
        <dbReference type="Pfam" id="PF01883"/>
    </source>
</evidence>
<organism evidence="2 3">
    <name type="scientific">Brumicola pallidula DSM 14239 = ACAM 615</name>
    <dbReference type="NCBI Taxonomy" id="1121922"/>
    <lineage>
        <taxon>Bacteria</taxon>
        <taxon>Pseudomonadati</taxon>
        <taxon>Pseudomonadota</taxon>
        <taxon>Gammaproteobacteria</taxon>
        <taxon>Alteromonadales</taxon>
        <taxon>Alteromonadaceae</taxon>
        <taxon>Brumicola</taxon>
    </lineage>
</organism>
<dbReference type="Gene3D" id="3.30.300.130">
    <property type="entry name" value="Fe-S cluster assembly (FSCA)"/>
    <property type="match status" value="1"/>
</dbReference>
<dbReference type="PANTHER" id="PTHR42831">
    <property type="entry name" value="FE-S PROTEIN MATURATION AUXILIARY FACTOR YITW"/>
    <property type="match status" value="1"/>
</dbReference>
<dbReference type="EMBL" id="BAEQ01000004">
    <property type="protein sequence ID" value="GAC26986.1"/>
    <property type="molecule type" value="Genomic_DNA"/>
</dbReference>
<reference evidence="3" key="1">
    <citation type="journal article" date="2014" name="Environ. Microbiol.">
        <title>Comparative genomics of the marine bacterial genus Glaciecola reveals the high degree of genomic diversity and genomic characteristic for cold adaptation.</title>
        <authorList>
            <person name="Qin Q.L."/>
            <person name="Xie B.B."/>
            <person name="Yu Y."/>
            <person name="Shu Y.L."/>
            <person name="Rong J.C."/>
            <person name="Zhang Y.J."/>
            <person name="Zhao D.L."/>
            <person name="Chen X.L."/>
            <person name="Zhang X.Y."/>
            <person name="Chen B."/>
            <person name="Zhou B.C."/>
            <person name="Zhang Y.Z."/>
        </authorList>
    </citation>
    <scope>NUCLEOTIDE SEQUENCE [LARGE SCALE GENOMIC DNA]</scope>
    <source>
        <strain evidence="3">ACAM 615</strain>
    </source>
</reference>
<proteinExistence type="predicted"/>
<dbReference type="Pfam" id="PF01883">
    <property type="entry name" value="FeS_assembly_P"/>
    <property type="match status" value="1"/>
</dbReference>